<evidence type="ECO:0000256" key="1">
    <source>
        <dbReference type="SAM" id="MobiDB-lite"/>
    </source>
</evidence>
<dbReference type="OrthoDB" id="10426867at2759"/>
<name>A0A8X6KIU5_TRICU</name>
<evidence type="ECO:0000313" key="2">
    <source>
        <dbReference type="EMBL" id="GFQ74521.1"/>
    </source>
</evidence>
<protein>
    <submittedName>
        <fullName evidence="2">Uncharacterized protein</fullName>
    </submittedName>
</protein>
<sequence length="106" mass="12398">MGYAHPSGMRKITDKFKKGPTLTLVDLPDAKSVFIPEWIHRFKLDVYRVRREEVKSQKWIPVKAPISTDYPNPKEELHRESERGTRIPTRTARLPNGELWTFTPVL</sequence>
<feature type="region of interest" description="Disordered" evidence="1">
    <location>
        <begin position="70"/>
        <end position="90"/>
    </location>
</feature>
<organism evidence="2 3">
    <name type="scientific">Trichonephila clavata</name>
    <name type="common">Joro spider</name>
    <name type="synonym">Nephila clavata</name>
    <dbReference type="NCBI Taxonomy" id="2740835"/>
    <lineage>
        <taxon>Eukaryota</taxon>
        <taxon>Metazoa</taxon>
        <taxon>Ecdysozoa</taxon>
        <taxon>Arthropoda</taxon>
        <taxon>Chelicerata</taxon>
        <taxon>Arachnida</taxon>
        <taxon>Araneae</taxon>
        <taxon>Araneomorphae</taxon>
        <taxon>Entelegynae</taxon>
        <taxon>Araneoidea</taxon>
        <taxon>Nephilidae</taxon>
        <taxon>Trichonephila</taxon>
    </lineage>
</organism>
<feature type="compositionally biased region" description="Basic and acidic residues" evidence="1">
    <location>
        <begin position="72"/>
        <end position="85"/>
    </location>
</feature>
<dbReference type="AlphaFoldDB" id="A0A8X6KIU5"/>
<keyword evidence="3" id="KW-1185">Reference proteome</keyword>
<accession>A0A8X6KIU5</accession>
<dbReference type="Proteomes" id="UP000887116">
    <property type="component" value="Unassembled WGS sequence"/>
</dbReference>
<comment type="caution">
    <text evidence="2">The sequence shown here is derived from an EMBL/GenBank/DDBJ whole genome shotgun (WGS) entry which is preliminary data.</text>
</comment>
<gene>
    <name evidence="2" type="ORF">TNCT_620271</name>
</gene>
<evidence type="ECO:0000313" key="3">
    <source>
        <dbReference type="Proteomes" id="UP000887116"/>
    </source>
</evidence>
<dbReference type="EMBL" id="BMAO01011544">
    <property type="protein sequence ID" value="GFQ74521.1"/>
    <property type="molecule type" value="Genomic_DNA"/>
</dbReference>
<proteinExistence type="predicted"/>
<reference evidence="2" key="1">
    <citation type="submission" date="2020-07" db="EMBL/GenBank/DDBJ databases">
        <title>Multicomponent nature underlies the extraordinary mechanical properties of spider dragline silk.</title>
        <authorList>
            <person name="Kono N."/>
            <person name="Nakamura H."/>
            <person name="Mori M."/>
            <person name="Yoshida Y."/>
            <person name="Ohtoshi R."/>
            <person name="Malay A.D."/>
            <person name="Moran D.A.P."/>
            <person name="Tomita M."/>
            <person name="Numata K."/>
            <person name="Arakawa K."/>
        </authorList>
    </citation>
    <scope>NUCLEOTIDE SEQUENCE</scope>
</reference>